<name>A0A255DF10_9MYCO</name>
<dbReference type="InterPro" id="IPR050300">
    <property type="entry name" value="GDXG_lipolytic_enzyme"/>
</dbReference>
<organism evidence="3 4">
    <name type="scientific">Mycolicibacterium sphagni</name>
    <dbReference type="NCBI Taxonomy" id="1786"/>
    <lineage>
        <taxon>Bacteria</taxon>
        <taxon>Bacillati</taxon>
        <taxon>Actinomycetota</taxon>
        <taxon>Actinomycetes</taxon>
        <taxon>Mycobacteriales</taxon>
        <taxon>Mycobacteriaceae</taxon>
        <taxon>Mycolicibacterium</taxon>
    </lineage>
</organism>
<keyword evidence="1" id="KW-0378">Hydrolase</keyword>
<dbReference type="PANTHER" id="PTHR48081:SF33">
    <property type="entry name" value="KYNURENINE FORMAMIDASE"/>
    <property type="match status" value="1"/>
</dbReference>
<comment type="caution">
    <text evidence="3">The sequence shown here is derived from an EMBL/GenBank/DDBJ whole genome shotgun (WGS) entry which is preliminary data.</text>
</comment>
<dbReference type="Pfam" id="PF20434">
    <property type="entry name" value="BD-FAE"/>
    <property type="match status" value="1"/>
</dbReference>
<dbReference type="EMBL" id="NOZR01000028">
    <property type="protein sequence ID" value="OYN75512.1"/>
    <property type="molecule type" value="Genomic_DNA"/>
</dbReference>
<evidence type="ECO:0000256" key="1">
    <source>
        <dbReference type="ARBA" id="ARBA00022801"/>
    </source>
</evidence>
<evidence type="ECO:0000313" key="3">
    <source>
        <dbReference type="EMBL" id="OYN75512.1"/>
    </source>
</evidence>
<evidence type="ECO:0000313" key="4">
    <source>
        <dbReference type="Proteomes" id="UP000216063"/>
    </source>
</evidence>
<proteinExistence type="predicted"/>
<dbReference type="GO" id="GO:0016787">
    <property type="term" value="F:hydrolase activity"/>
    <property type="evidence" value="ECO:0007669"/>
    <property type="project" value="UniProtKB-KW"/>
</dbReference>
<feature type="domain" description="BD-FAE-like" evidence="2">
    <location>
        <begin position="145"/>
        <end position="340"/>
    </location>
</feature>
<dbReference type="SUPFAM" id="SSF53474">
    <property type="entry name" value="alpha/beta-Hydrolases"/>
    <property type="match status" value="1"/>
</dbReference>
<dbReference type="Proteomes" id="UP000216063">
    <property type="component" value="Unassembled WGS sequence"/>
</dbReference>
<sequence>MSSPIEHVTARCTRAFHIGSLLLRGSPTAAGWVLGWLSAEFAPYVVTGHALSVVPSPLEKVACALAVQKADSVLEAALKDTFGENYTTAVHHPLEPCTAHRPNLTAVVNAMRHRGRYAKKTRNISYGPGGRTHTLDIWRRPDLPEGSGAPVLIHVPGGGWSVNDKRGQGYPLMTRMSELGWICVSINYSRSPRNAFPSHIIDVKRAIAWVRENIAEYGGDPDFIAITGGSAGGHLASLAALTAGDPTMQPGFEGADTSVQAAAPYYGVYDLTNADNMHPLMMPLLEHVVMQRRLADDPKLYRDASPIHRIHRNAPPFFVLHGENDAVIPSSQARAFTAALRKCGPRAVSYAELPNAHHAFDTIATLRCQVAAEAVASFLGIVYGRHVAARKGTRRVAVSSAS</sequence>
<dbReference type="PANTHER" id="PTHR48081">
    <property type="entry name" value="AB HYDROLASE SUPERFAMILY PROTEIN C4A8.06C"/>
    <property type="match status" value="1"/>
</dbReference>
<dbReference type="InterPro" id="IPR029058">
    <property type="entry name" value="AB_hydrolase_fold"/>
</dbReference>
<dbReference type="AlphaFoldDB" id="A0A255DF10"/>
<dbReference type="Gene3D" id="3.40.50.1820">
    <property type="entry name" value="alpha/beta hydrolase"/>
    <property type="match status" value="1"/>
</dbReference>
<gene>
    <name evidence="3" type="ORF">CG716_25200</name>
</gene>
<protein>
    <submittedName>
        <fullName evidence="3">Carboxylesterase</fullName>
    </submittedName>
</protein>
<dbReference type="InterPro" id="IPR049492">
    <property type="entry name" value="BD-FAE-like_dom"/>
</dbReference>
<dbReference type="RefSeq" id="WP_094483866.1">
    <property type="nucleotide sequence ID" value="NZ_NOZR01000028.1"/>
</dbReference>
<accession>A0A255DF10</accession>
<keyword evidence="4" id="KW-1185">Reference proteome</keyword>
<evidence type="ECO:0000259" key="2">
    <source>
        <dbReference type="Pfam" id="PF20434"/>
    </source>
</evidence>
<dbReference type="OrthoDB" id="9803828at2"/>
<reference evidence="3 4" key="1">
    <citation type="submission" date="2017-07" db="EMBL/GenBank/DDBJ databases">
        <title>The new phylogeny of genus Mycobacterium.</title>
        <authorList>
            <person name="Tortoli E."/>
            <person name="Trovato A."/>
            <person name="Cirillo D.M."/>
        </authorList>
    </citation>
    <scope>NUCLEOTIDE SEQUENCE [LARGE SCALE GENOMIC DNA]</scope>
    <source>
        <strain evidence="3 4">ATCC 33027</strain>
    </source>
</reference>